<feature type="chain" id="PRO_5009235406" evidence="1">
    <location>
        <begin position="18"/>
        <end position="1452"/>
    </location>
</feature>
<keyword evidence="1" id="KW-0732">Signal</keyword>
<dbReference type="EMBL" id="CZPT02001329">
    <property type="protein sequence ID" value="SCU69892.1"/>
    <property type="molecule type" value="Genomic_DNA"/>
</dbReference>
<name>A0A1G4ICP3_TRYEQ</name>
<evidence type="ECO:0000256" key="1">
    <source>
        <dbReference type="SAM" id="SignalP"/>
    </source>
</evidence>
<evidence type="ECO:0000313" key="3">
    <source>
        <dbReference type="Proteomes" id="UP000195570"/>
    </source>
</evidence>
<dbReference type="Proteomes" id="UP000195570">
    <property type="component" value="Unassembled WGS sequence"/>
</dbReference>
<reference evidence="2" key="1">
    <citation type="submission" date="2016-09" db="EMBL/GenBank/DDBJ databases">
        <authorList>
            <person name="Hebert L."/>
            <person name="Moumen B."/>
        </authorList>
    </citation>
    <scope>NUCLEOTIDE SEQUENCE [LARGE SCALE GENOMIC DNA]</scope>
    <source>
        <strain evidence="2">OVI</strain>
    </source>
</reference>
<evidence type="ECO:0000313" key="2">
    <source>
        <dbReference type="EMBL" id="SCU69892.1"/>
    </source>
</evidence>
<accession>A0A1G4ICP3</accession>
<proteinExistence type="predicted"/>
<organism evidence="2 3">
    <name type="scientific">Trypanosoma equiperdum</name>
    <dbReference type="NCBI Taxonomy" id="5694"/>
    <lineage>
        <taxon>Eukaryota</taxon>
        <taxon>Discoba</taxon>
        <taxon>Euglenozoa</taxon>
        <taxon>Kinetoplastea</taxon>
        <taxon>Metakinetoplastina</taxon>
        <taxon>Trypanosomatida</taxon>
        <taxon>Trypanosomatidae</taxon>
        <taxon>Trypanosoma</taxon>
    </lineage>
</organism>
<gene>
    <name evidence="2" type="ORF">TEOVI_000146100</name>
</gene>
<dbReference type="RefSeq" id="XP_067080782.1">
    <property type="nucleotide sequence ID" value="XM_067224681.1"/>
</dbReference>
<dbReference type="GeneID" id="92375401"/>
<protein>
    <submittedName>
        <fullName evidence="2">Uncharacterized protein</fullName>
    </submittedName>
</protein>
<dbReference type="VEuPathDB" id="TriTrypDB:TEOVI_000146100"/>
<comment type="caution">
    <text evidence="2">The sequence shown here is derived from an EMBL/GenBank/DDBJ whole genome shotgun (WGS) entry which is preliminary data.</text>
</comment>
<keyword evidence="3" id="KW-1185">Reference proteome</keyword>
<feature type="signal peptide" evidence="1">
    <location>
        <begin position="1"/>
        <end position="17"/>
    </location>
</feature>
<sequence>MPLWFICGLFSVDLVLEMTSPRHLLFCAKQGNIRRTWTFPSLCAPRYGYSRPVMMFFSLCRRCAGVLGFMGNEKPVEGRSVGVVGSAIPNYVGVEPPPFKRGVRALSAGPLTIHMQRRPYRVTPTPEEPYSLPARVRELTRSNQWQDAIHLIYTLTHLSSSEHCSEAQECSGKKTGVSDVFEMFLFEFLRSGHVESAFAVWRKCSTNLKFDPGSELLMKFATFSLVVDGKTQESLDLALMARQSQREGDAPGEDFVEYGMSWILLCTKLSGTTKIGASDVAEVQNLAEKLFVRCWFQPQQSSGEGVNQFKTRKLRFMLHGMVALVSLEGGLEVLRRLSTRYHGGASDSVFQEFVSLAEIFESDNHKNKAAHTLTAAPLPSMLIHLFPLPLPPSGLVVFRYLFCDDDDAPSRREPPQPRLLSHRTVGTTFLERLVENGSVDSFLRSAVEHDISESCPSLLTRVMQSQLGANARVLPTVFGRQLLPSVQRALRSRPAAGTLHLLLLRFLSRVLGPFLGTRAGKGSHMEFPAGGGSIASSAVFYIELLGCVAALVPTSGIRAWHRFVQRVTRAIIRECGSVSGAAIPSLLQVQLHTQWFLPELLTYVDTTRERDMYFACQHPLMQSRERNWDRILCALIWECHGKPVSAYEGTGSVSWHRHAGGLVRYAGEEDRIRAFEGAPPFFDVKRSFVQRVVRWQWLLESLWQLVGYKNGDRNHCSWEELLCACSRILSNCRKYHRGDIVRDFVDVLFLPAASFVSPRGSECCRRTNVLTLLSTCADSGCGTAESVTLARWYFLNELSLWFTTLHVSGRFRALGDVLQPGPDRTAQRFALLRNYVSSVSANISRSGEVCKNKRQQLQDLLTYYNEVCKSDNSLRTPQLLSPLASALRRADLLDSLEELIKVSLSELSGGLRGRSGTRAALKKLLFFHDFHRGSAVCAESGCTSHVTDENYHGAAVAVANIAEVYILMLLEHGHLETVEKILLRPPASHSLQDPATEVASPTHGGADGFLSPLQFDITLLMPSTNREAMQLLFFLYLAQEKNVSCWRVLDKLPKYGASAAGVVAVVGRLVSQEKHLFGQFSRTAIRLADGSLHPKTAGTIIYGSNRGCIQNKPQMVATVIGGEKRASNLKDLNHLINNGDWVLALRSIPFVLTDPLHITRKALLVCEAVPHGAAWEGAVRVFVRANHICTDISHGVHCMKEHTCLFPVMGIQEIGRLLTLLASARRWQESLQVFESVGSHAVDGYMFAETCFTLRSSGHPGLAVDLWAMWRAAVGDAVAPTPRMCGQFLACGVVGDVDVADAACVMVREATIPKYGTWSSAKPELPASDEKCSSSPCVVTIPGTELALSFEREEDTVATLLRDRWNGSWQDALQMALASGRSRIIQEVARKSPRNHSIYKAVVGWAAKEQRQLSVAERCAIAGHLITNPVSDGGEYDRVGRVLEELLGSEDD</sequence>